<dbReference type="PANTHER" id="PTHR43669:SF3">
    <property type="entry name" value="ALCOHOL DEHYDROGENASE, PUTATIVE (AFU_ORTHOLOGUE AFUA_3G03445)-RELATED"/>
    <property type="match status" value="1"/>
</dbReference>
<dbReference type="Gene3D" id="3.40.50.720">
    <property type="entry name" value="NAD(P)-binding Rossmann-like Domain"/>
    <property type="match status" value="1"/>
</dbReference>
<comment type="similarity">
    <text evidence="1">Belongs to the short-chain dehydrogenases/reductases (SDR) family.</text>
</comment>
<dbReference type="InterPro" id="IPR002347">
    <property type="entry name" value="SDR_fam"/>
</dbReference>
<evidence type="ECO:0000313" key="3">
    <source>
        <dbReference type="EMBL" id="WOK05687.1"/>
    </source>
</evidence>
<reference evidence="3 4" key="1">
    <citation type="journal article" date="2023" name="Microbiol. Resour. Announc.">
        <title>Complete Genome Sequence of Imperialibacter roseus strain P4T.</title>
        <authorList>
            <person name="Tizabi D.R."/>
            <person name="Bachvaroff T."/>
            <person name="Hill R.T."/>
        </authorList>
    </citation>
    <scope>NUCLEOTIDE SEQUENCE [LARGE SCALE GENOMIC DNA]</scope>
    <source>
        <strain evidence="3 4">P4T</strain>
    </source>
</reference>
<dbReference type="Proteomes" id="UP001302349">
    <property type="component" value="Chromosome"/>
</dbReference>
<proteinExistence type="inferred from homology"/>
<evidence type="ECO:0000256" key="2">
    <source>
        <dbReference type="ARBA" id="ARBA00023002"/>
    </source>
</evidence>
<protein>
    <submittedName>
        <fullName evidence="3">SDR family NAD(P)-dependent oxidoreductase</fullName>
    </submittedName>
</protein>
<dbReference type="Pfam" id="PF00106">
    <property type="entry name" value="adh_short"/>
    <property type="match status" value="1"/>
</dbReference>
<sequence length="227" mass="24118">MQKIVLITGAGGNLGEAVVNEFSSLGYKVIGTAVPGHLPKGPTKAEFVEADLTNEKAASATIDKVVAKHGRLDAVIMLVGGFAMGNIENTDGTDLDKMLHLNFYTAYFTARPAFQTMAKTGGGRLVFAGARPAIQAAAGKDTLPYALSKSLLFNLSDILNESGKGKHITSSVVVPSIIDTPPNRKNMPDADFNKWVKPEKIAKTIGFICSEEGDALRQGVYKIYGDS</sequence>
<dbReference type="PANTHER" id="PTHR43669">
    <property type="entry name" value="5-KETO-D-GLUCONATE 5-REDUCTASE"/>
    <property type="match status" value="1"/>
</dbReference>
<dbReference type="SUPFAM" id="SSF51735">
    <property type="entry name" value="NAD(P)-binding Rossmann-fold domains"/>
    <property type="match status" value="1"/>
</dbReference>
<organism evidence="3 4">
    <name type="scientific">Imperialibacter roseus</name>
    <dbReference type="NCBI Taxonomy" id="1324217"/>
    <lineage>
        <taxon>Bacteria</taxon>
        <taxon>Pseudomonadati</taxon>
        <taxon>Bacteroidota</taxon>
        <taxon>Cytophagia</taxon>
        <taxon>Cytophagales</taxon>
        <taxon>Flammeovirgaceae</taxon>
        <taxon>Imperialibacter</taxon>
    </lineage>
</organism>
<accession>A0ABZ0IKY5</accession>
<dbReference type="EMBL" id="CP136051">
    <property type="protein sequence ID" value="WOK05687.1"/>
    <property type="molecule type" value="Genomic_DNA"/>
</dbReference>
<dbReference type="PRINTS" id="PR00081">
    <property type="entry name" value="GDHRDH"/>
</dbReference>
<gene>
    <name evidence="3" type="ORF">RT717_21665</name>
</gene>
<evidence type="ECO:0000313" key="4">
    <source>
        <dbReference type="Proteomes" id="UP001302349"/>
    </source>
</evidence>
<name>A0ABZ0IKY5_9BACT</name>
<evidence type="ECO:0000256" key="1">
    <source>
        <dbReference type="ARBA" id="ARBA00006484"/>
    </source>
</evidence>
<keyword evidence="4" id="KW-1185">Reference proteome</keyword>
<dbReference type="RefSeq" id="WP_317488445.1">
    <property type="nucleotide sequence ID" value="NZ_CP136051.1"/>
</dbReference>
<keyword evidence="2" id="KW-0560">Oxidoreductase</keyword>
<dbReference type="InterPro" id="IPR036291">
    <property type="entry name" value="NAD(P)-bd_dom_sf"/>
</dbReference>